<accession>M1DLM4</accession>
<evidence type="ECO:0000256" key="1">
    <source>
        <dbReference type="SAM" id="MobiDB-lite"/>
    </source>
</evidence>
<feature type="region of interest" description="Disordered" evidence="1">
    <location>
        <begin position="1"/>
        <end position="34"/>
    </location>
</feature>
<reference evidence="2" key="2">
    <citation type="submission" date="2015-06" db="UniProtKB">
        <authorList>
            <consortium name="EnsemblPlants"/>
        </authorList>
    </citation>
    <scope>IDENTIFICATION</scope>
    <source>
        <strain evidence="2">DM1-3 516 R44</strain>
    </source>
</reference>
<dbReference type="HOGENOM" id="CLU_1498838_0_0_1"/>
<reference evidence="3" key="1">
    <citation type="journal article" date="2011" name="Nature">
        <title>Genome sequence and analysis of the tuber crop potato.</title>
        <authorList>
            <consortium name="The Potato Genome Sequencing Consortium"/>
        </authorList>
    </citation>
    <scope>NUCLEOTIDE SEQUENCE [LARGE SCALE GENOMIC DNA]</scope>
    <source>
        <strain evidence="3">cv. DM1-3 516 R44</strain>
    </source>
</reference>
<keyword evidence="3" id="KW-1185">Reference proteome</keyword>
<name>M1DLM4_SOLTU</name>
<evidence type="ECO:0000313" key="3">
    <source>
        <dbReference type="Proteomes" id="UP000011115"/>
    </source>
</evidence>
<organism evidence="2 3">
    <name type="scientific">Solanum tuberosum</name>
    <name type="common">Potato</name>
    <dbReference type="NCBI Taxonomy" id="4113"/>
    <lineage>
        <taxon>Eukaryota</taxon>
        <taxon>Viridiplantae</taxon>
        <taxon>Streptophyta</taxon>
        <taxon>Embryophyta</taxon>
        <taxon>Tracheophyta</taxon>
        <taxon>Spermatophyta</taxon>
        <taxon>Magnoliopsida</taxon>
        <taxon>eudicotyledons</taxon>
        <taxon>Gunneridae</taxon>
        <taxon>Pentapetalae</taxon>
        <taxon>asterids</taxon>
        <taxon>lamiids</taxon>
        <taxon>Solanales</taxon>
        <taxon>Solanaceae</taxon>
        <taxon>Solanoideae</taxon>
        <taxon>Solaneae</taxon>
        <taxon>Solanum</taxon>
    </lineage>
</organism>
<dbReference type="PaxDb" id="4113-PGSC0003DMT400090978"/>
<feature type="compositionally biased region" description="Basic and acidic residues" evidence="1">
    <location>
        <begin position="113"/>
        <end position="128"/>
    </location>
</feature>
<dbReference type="InParanoid" id="M1DLM4"/>
<proteinExistence type="predicted"/>
<dbReference type="AlphaFoldDB" id="M1DLM4"/>
<dbReference type="Proteomes" id="UP000011115">
    <property type="component" value="Unassembled WGS sequence"/>
</dbReference>
<sequence length="180" mass="20934">MDNLGLRNRTIPKDMATTRANARRNKEDNMDQEAPPQALVDPLVENVTNAEFRSAFQMSRMSKFISGVSDLVVKECRTVMLVHDMYITRLMTHAQQIEEEKLKRRSREKKRPRIDDDKFSYDRSDGHGRSRNRQRFYRQGSANAPKYNEDGCLTLSRKELVVNPYVLLVLGVERDMRVGV</sequence>
<feature type="region of interest" description="Disordered" evidence="1">
    <location>
        <begin position="99"/>
        <end position="143"/>
    </location>
</feature>
<evidence type="ECO:0000313" key="2">
    <source>
        <dbReference type="EnsemblPlants" id="PGSC0003DMT400090978"/>
    </source>
</evidence>
<feature type="compositionally biased region" description="Basic residues" evidence="1">
    <location>
        <begin position="103"/>
        <end position="112"/>
    </location>
</feature>
<dbReference type="Gramene" id="PGSC0003DMT400090978">
    <property type="protein sequence ID" value="PGSC0003DMT400090978"/>
    <property type="gene ID" value="PGSC0003DMG400040549"/>
</dbReference>
<dbReference type="EnsemblPlants" id="PGSC0003DMT400090978">
    <property type="protein sequence ID" value="PGSC0003DMT400090978"/>
    <property type="gene ID" value="PGSC0003DMG400040549"/>
</dbReference>
<protein>
    <submittedName>
        <fullName evidence="2">Zinc knuckle family protein</fullName>
    </submittedName>
</protein>